<dbReference type="OrthoDB" id="1749787at2759"/>
<protein>
    <recommendedName>
        <fullName evidence="1">Retrovirus-related Pol polyprotein from transposon TNT 1-94-like beta-barrel domain-containing protein</fullName>
    </recommendedName>
</protein>
<organism evidence="2 3">
    <name type="scientific">Vigna angularis var. angularis</name>
    <dbReference type="NCBI Taxonomy" id="157739"/>
    <lineage>
        <taxon>Eukaryota</taxon>
        <taxon>Viridiplantae</taxon>
        <taxon>Streptophyta</taxon>
        <taxon>Embryophyta</taxon>
        <taxon>Tracheophyta</taxon>
        <taxon>Spermatophyta</taxon>
        <taxon>Magnoliopsida</taxon>
        <taxon>eudicotyledons</taxon>
        <taxon>Gunneridae</taxon>
        <taxon>Pentapetalae</taxon>
        <taxon>rosids</taxon>
        <taxon>fabids</taxon>
        <taxon>Fabales</taxon>
        <taxon>Fabaceae</taxon>
        <taxon>Papilionoideae</taxon>
        <taxon>50 kb inversion clade</taxon>
        <taxon>NPAAA clade</taxon>
        <taxon>indigoferoid/millettioid clade</taxon>
        <taxon>Phaseoleae</taxon>
        <taxon>Vigna</taxon>
    </lineage>
</organism>
<evidence type="ECO:0000313" key="3">
    <source>
        <dbReference type="Proteomes" id="UP000291084"/>
    </source>
</evidence>
<dbReference type="AlphaFoldDB" id="A0A0S3SBJ9"/>
<reference evidence="2 3" key="1">
    <citation type="journal article" date="2015" name="Sci. Rep.">
        <title>The power of single molecule real-time sequencing technology in the de novo assembly of a eukaryotic genome.</title>
        <authorList>
            <person name="Sakai H."/>
            <person name="Naito K."/>
            <person name="Ogiso-Tanaka E."/>
            <person name="Takahashi Y."/>
            <person name="Iseki K."/>
            <person name="Muto C."/>
            <person name="Satou K."/>
            <person name="Teruya K."/>
            <person name="Shiroma A."/>
            <person name="Shimoji M."/>
            <person name="Hirano T."/>
            <person name="Itoh T."/>
            <person name="Kaga A."/>
            <person name="Tomooka N."/>
        </authorList>
    </citation>
    <scope>NUCLEOTIDE SEQUENCE [LARGE SCALE GENOMIC DNA]</scope>
    <source>
        <strain evidence="3">cv. Shumari</strain>
    </source>
</reference>
<proteinExistence type="predicted"/>
<accession>A0A0S3SBJ9</accession>
<sequence>SDEEYQEFLRYKSGKTSNLGQSSSMPNVSTACISQSVEGHSPWILDSGASDHISGNIPSFSSMSSSKTPHFITVANGSKVAS</sequence>
<evidence type="ECO:0000259" key="1">
    <source>
        <dbReference type="Pfam" id="PF22936"/>
    </source>
</evidence>
<keyword evidence="3" id="KW-1185">Reference proteome</keyword>
<gene>
    <name evidence="2" type="primary">Vigan.06G136200</name>
    <name evidence="2" type="ORF">VIGAN_06136200</name>
</gene>
<name>A0A0S3SBJ9_PHAAN</name>
<feature type="domain" description="Retrovirus-related Pol polyprotein from transposon TNT 1-94-like beta-barrel" evidence="1">
    <location>
        <begin position="43"/>
        <end position="80"/>
    </location>
</feature>
<feature type="non-terminal residue" evidence="2">
    <location>
        <position position="1"/>
    </location>
</feature>
<evidence type="ECO:0000313" key="2">
    <source>
        <dbReference type="EMBL" id="BAT90173.1"/>
    </source>
</evidence>
<dbReference type="InterPro" id="IPR054722">
    <property type="entry name" value="PolX-like_BBD"/>
</dbReference>
<dbReference type="EMBL" id="AP015039">
    <property type="protein sequence ID" value="BAT90173.1"/>
    <property type="molecule type" value="Genomic_DNA"/>
</dbReference>
<dbReference type="Proteomes" id="UP000291084">
    <property type="component" value="Chromosome 6"/>
</dbReference>
<dbReference type="Pfam" id="PF22936">
    <property type="entry name" value="Pol_BBD"/>
    <property type="match status" value="1"/>
</dbReference>